<dbReference type="SUPFAM" id="SSF47090">
    <property type="entry name" value="PGBD-like"/>
    <property type="match status" value="3"/>
</dbReference>
<name>A0A840I9B9_9ACTN</name>
<feature type="region of interest" description="Disordered" evidence="1">
    <location>
        <begin position="302"/>
        <end position="333"/>
    </location>
</feature>
<dbReference type="Pfam" id="PF01471">
    <property type="entry name" value="PG_binding_1"/>
    <property type="match status" value="3"/>
</dbReference>
<dbReference type="EMBL" id="JACHNU010000001">
    <property type="protein sequence ID" value="MBB4660833.1"/>
    <property type="molecule type" value="Genomic_DNA"/>
</dbReference>
<dbReference type="InterPro" id="IPR036366">
    <property type="entry name" value="PGBDSf"/>
</dbReference>
<evidence type="ECO:0000313" key="4">
    <source>
        <dbReference type="Proteomes" id="UP000585272"/>
    </source>
</evidence>
<dbReference type="InterPro" id="IPR002477">
    <property type="entry name" value="Peptidoglycan-bd-like"/>
</dbReference>
<proteinExistence type="predicted"/>
<evidence type="ECO:0000259" key="2">
    <source>
        <dbReference type="Pfam" id="PF01471"/>
    </source>
</evidence>
<dbReference type="GO" id="GO:0016787">
    <property type="term" value="F:hydrolase activity"/>
    <property type="evidence" value="ECO:0007669"/>
    <property type="project" value="UniProtKB-KW"/>
</dbReference>
<dbReference type="SUPFAM" id="SSF54001">
    <property type="entry name" value="Cysteine proteinases"/>
    <property type="match status" value="1"/>
</dbReference>
<dbReference type="Gene3D" id="1.10.101.10">
    <property type="entry name" value="PGBD-like superfamily/PGBD"/>
    <property type="match status" value="3"/>
</dbReference>
<dbReference type="PANTHER" id="PTHR41533:SF1">
    <property type="entry name" value="L,D-TRANSPEPTIDASE YCBB-RELATED"/>
    <property type="match status" value="1"/>
</dbReference>
<dbReference type="InterPro" id="IPR036365">
    <property type="entry name" value="PGBD-like_sf"/>
</dbReference>
<evidence type="ECO:0000313" key="3">
    <source>
        <dbReference type="EMBL" id="MBB4660833.1"/>
    </source>
</evidence>
<sequence length="449" mass="46192">MNQEQRDLALDDLWADSLERSLARRGARARTSVELARLRPRDLADSEHVLDSLAVAKRRREAAASQTKLPAPAARGLSLTALLAVTAGPAVGASAAFTGTAAAATVVEKGDRGGDVKKLQRALGVRADGVFGPGTKKALRKFQARTGLHVDGVAGPATWKALKRSEANTARISRSEVRVGGKTRVIGHTVRAVQRELGVPADGVFGPQTLKALKRFQRAHGLVADGVVGPATWRALTRDGGGSSGAKSKPRARTANEGSGVAALQRALGIAADGDFGPATEAAVKRHQRAHGLTADGIAGPATRASLGLGDGPVLKRGGDGGGRRASSSSADRKVAQMIAAGNRIASTPYRYGGGHGSFQDTGYDCSGSVSYVLHGAGLLSSPLASGGLMSYGEPGPGKRVTIYANAGHAYMVIDGRRFDTSGASAAGTRWQPDNRSSAGYVARHPAGL</sequence>
<protein>
    <submittedName>
        <fullName evidence="3">Peptidoglycan hydrolase-like protein with peptidoglycan-binding domain</fullName>
    </submittedName>
</protein>
<gene>
    <name evidence="3" type="ORF">BDZ31_000406</name>
</gene>
<dbReference type="InterPro" id="IPR052905">
    <property type="entry name" value="LD-transpeptidase_YkuD-like"/>
</dbReference>
<dbReference type="AlphaFoldDB" id="A0A840I9B9"/>
<keyword evidence="4" id="KW-1185">Reference proteome</keyword>
<dbReference type="RefSeq" id="WP_183338476.1">
    <property type="nucleotide sequence ID" value="NZ_JACHNU010000001.1"/>
</dbReference>
<organism evidence="3 4">
    <name type="scientific">Conexibacter arvalis</name>
    <dbReference type="NCBI Taxonomy" id="912552"/>
    <lineage>
        <taxon>Bacteria</taxon>
        <taxon>Bacillati</taxon>
        <taxon>Actinomycetota</taxon>
        <taxon>Thermoleophilia</taxon>
        <taxon>Solirubrobacterales</taxon>
        <taxon>Conexibacteraceae</taxon>
        <taxon>Conexibacter</taxon>
    </lineage>
</organism>
<dbReference type="PANTHER" id="PTHR41533">
    <property type="entry name" value="L,D-TRANSPEPTIDASE HI_1667-RELATED"/>
    <property type="match status" value="1"/>
</dbReference>
<feature type="domain" description="Peptidoglycan binding-like" evidence="2">
    <location>
        <begin position="269"/>
        <end position="307"/>
    </location>
</feature>
<feature type="region of interest" description="Disordered" evidence="1">
    <location>
        <begin position="423"/>
        <end position="449"/>
    </location>
</feature>
<feature type="domain" description="Peptidoglycan binding-like" evidence="2">
    <location>
        <begin position="199"/>
        <end position="236"/>
    </location>
</feature>
<comment type="caution">
    <text evidence="3">The sequence shown here is derived from an EMBL/GenBank/DDBJ whole genome shotgun (WGS) entry which is preliminary data.</text>
</comment>
<evidence type="ECO:0000256" key="1">
    <source>
        <dbReference type="SAM" id="MobiDB-lite"/>
    </source>
</evidence>
<feature type="domain" description="Peptidoglycan binding-like" evidence="2">
    <location>
        <begin position="115"/>
        <end position="162"/>
    </location>
</feature>
<dbReference type="Gene3D" id="3.90.1720.10">
    <property type="entry name" value="endopeptidase domain like (from Nostoc punctiforme)"/>
    <property type="match status" value="1"/>
</dbReference>
<feature type="region of interest" description="Disordered" evidence="1">
    <location>
        <begin position="236"/>
        <end position="260"/>
    </location>
</feature>
<accession>A0A840I9B9</accession>
<reference evidence="3 4" key="1">
    <citation type="submission" date="2020-08" db="EMBL/GenBank/DDBJ databases">
        <title>Genomic Encyclopedia of Archaeal and Bacterial Type Strains, Phase II (KMG-II): from individual species to whole genera.</title>
        <authorList>
            <person name="Goeker M."/>
        </authorList>
    </citation>
    <scope>NUCLEOTIDE SEQUENCE [LARGE SCALE GENOMIC DNA]</scope>
    <source>
        <strain evidence="3 4">DSM 23288</strain>
    </source>
</reference>
<dbReference type="Proteomes" id="UP000585272">
    <property type="component" value="Unassembled WGS sequence"/>
</dbReference>
<dbReference type="InterPro" id="IPR038765">
    <property type="entry name" value="Papain-like_cys_pep_sf"/>
</dbReference>
<keyword evidence="3" id="KW-0378">Hydrolase</keyword>